<reference evidence="2" key="1">
    <citation type="submission" date="2015-11" db="EMBL/GenBank/DDBJ databases">
        <authorList>
            <person name="Anvar S.Y."/>
        </authorList>
    </citation>
    <scope>NUCLEOTIDE SEQUENCE [LARGE SCALE GENOMIC DNA]</scope>
</reference>
<gene>
    <name evidence="1" type="ORF">BN2458_PEG1090</name>
</gene>
<proteinExistence type="predicted"/>
<organism evidence="1 2">
    <name type="scientific">Helicobacter typhlonius</name>
    <dbReference type="NCBI Taxonomy" id="76936"/>
    <lineage>
        <taxon>Bacteria</taxon>
        <taxon>Pseudomonadati</taxon>
        <taxon>Campylobacterota</taxon>
        <taxon>Epsilonproteobacteria</taxon>
        <taxon>Campylobacterales</taxon>
        <taxon>Helicobacteraceae</taxon>
        <taxon>Helicobacter</taxon>
    </lineage>
</organism>
<evidence type="ECO:0000313" key="2">
    <source>
        <dbReference type="Proteomes" id="UP000064525"/>
    </source>
</evidence>
<dbReference type="KEGG" id="hty:BN2458_PEG1090"/>
<accession>A0A0S4PWA6</accession>
<name>A0A0S4PWA6_9HELI</name>
<evidence type="ECO:0000313" key="1">
    <source>
        <dbReference type="EMBL" id="CUU39975.1"/>
    </source>
</evidence>
<sequence>MDTFIKAKFTLTNCLDLKVLFLGFNIFASSTNLGYSYC</sequence>
<protein>
    <submittedName>
        <fullName evidence="1">Uncharacterized protein</fullName>
    </submittedName>
</protein>
<dbReference type="AlphaFoldDB" id="A0A0S4PWA6"/>
<dbReference type="EMBL" id="LN907858">
    <property type="protein sequence ID" value="CUU39975.1"/>
    <property type="molecule type" value="Genomic_DNA"/>
</dbReference>
<dbReference type="Proteomes" id="UP000064525">
    <property type="component" value="Chromosome I"/>
</dbReference>
<dbReference type="PATRIC" id="fig|76936.10.peg.1065"/>